<proteinExistence type="predicted"/>
<dbReference type="EMBL" id="JBHTAT010000001">
    <property type="protein sequence ID" value="MFC7254228.1"/>
    <property type="molecule type" value="Genomic_DNA"/>
</dbReference>
<reference evidence="3" key="2">
    <citation type="journal article" date="2019" name="Int. J. Syst. Evol. Microbiol.">
        <title>The Global Catalogue of Microorganisms (GCM) 10K type strain sequencing project: providing services to taxonomists for standard genome sequencing and annotation.</title>
        <authorList>
            <consortium name="The Broad Institute Genomics Platform"/>
            <consortium name="The Broad Institute Genome Sequencing Center for Infectious Disease"/>
            <person name="Wu L."/>
            <person name="Ma J."/>
        </authorList>
    </citation>
    <scope>NUCLEOTIDE SEQUENCE [LARGE SCALE GENOMIC DNA]</scope>
    <source>
        <strain evidence="3">GX21</strain>
    </source>
</reference>
<dbReference type="EMBL" id="JBHTAT010000003">
    <property type="protein sequence ID" value="MFC7256968.1"/>
    <property type="molecule type" value="Genomic_DNA"/>
</dbReference>
<reference evidence="2" key="1">
    <citation type="journal article" date="2014" name="Int. J. Syst. Evol. Microbiol.">
        <title>Complete genome sequence of Corynebacterium casei LMG S-19264T (=DSM 44701T), isolated from a smear-ripened cheese.</title>
        <authorList>
            <consortium name="US DOE Joint Genome Institute (JGI-PGF)"/>
            <person name="Walter F."/>
            <person name="Albersmeier A."/>
            <person name="Kalinowski J."/>
            <person name="Ruckert C."/>
        </authorList>
    </citation>
    <scope>NUCLEOTIDE SEQUENCE [LARGE SCALE GENOMIC DNA]</scope>
    <source>
        <strain evidence="2">CGMCC 4.163</strain>
    </source>
</reference>
<protein>
    <submittedName>
        <fullName evidence="2">Uncharacterized protein</fullName>
    </submittedName>
</protein>
<accession>A0ABD6A3R5</accession>
<name>A0ABD6A3R5_9EURY</name>
<dbReference type="AlphaFoldDB" id="A0ABD6A3R5"/>
<evidence type="ECO:0000313" key="2">
    <source>
        <dbReference type="EMBL" id="MFC7256968.1"/>
    </source>
</evidence>
<dbReference type="GeneID" id="96952527"/>
<sequence>MGERPDGHGTGPVDSDATWPDCDAALTSAYGVDYVGRVGRRACGERVLEWPFDPGGVARGGIPGHAVPRPWVL</sequence>
<reference evidence="2" key="3">
    <citation type="submission" date="2024-09" db="EMBL/GenBank/DDBJ databases">
        <authorList>
            <person name="Sun Q."/>
        </authorList>
    </citation>
    <scope>NUCLEOTIDE SEQUENCE</scope>
    <source>
        <strain evidence="2">CGMCC 4.163</strain>
    </source>
</reference>
<keyword evidence="3" id="KW-1185">Reference proteome</keyword>
<dbReference type="Proteomes" id="UP001596434">
    <property type="component" value="Unassembled WGS sequence"/>
</dbReference>
<organism evidence="2 3">
    <name type="scientific">Haloplanus litoreus</name>
    <dbReference type="NCBI Taxonomy" id="767515"/>
    <lineage>
        <taxon>Archaea</taxon>
        <taxon>Methanobacteriati</taxon>
        <taxon>Methanobacteriota</taxon>
        <taxon>Stenosarchaea group</taxon>
        <taxon>Halobacteria</taxon>
        <taxon>Halobacteriales</taxon>
        <taxon>Haloferacaceae</taxon>
        <taxon>Haloplanus</taxon>
    </lineage>
</organism>
<evidence type="ECO:0000313" key="3">
    <source>
        <dbReference type="Proteomes" id="UP001596434"/>
    </source>
</evidence>
<gene>
    <name evidence="1" type="ORF">ACFQKE_02710</name>
    <name evidence="2" type="ORF">ACFQKE_16980</name>
</gene>
<evidence type="ECO:0000313" key="1">
    <source>
        <dbReference type="EMBL" id="MFC7254228.1"/>
    </source>
</evidence>
<dbReference type="RefSeq" id="WP_379702432.1">
    <property type="nucleotide sequence ID" value="NZ_JBHTAT010000001.1"/>
</dbReference>
<comment type="caution">
    <text evidence="2">The sequence shown here is derived from an EMBL/GenBank/DDBJ whole genome shotgun (WGS) entry which is preliminary data.</text>
</comment>